<comment type="similarity">
    <text evidence="1 2">Belongs to the HUS1 family.</text>
</comment>
<dbReference type="FunFam" id="3.70.10.10:FF:000018">
    <property type="entry name" value="Checkpoint protein"/>
    <property type="match status" value="1"/>
</dbReference>
<dbReference type="Pfam" id="PF04005">
    <property type="entry name" value="Hus1"/>
    <property type="match status" value="1"/>
</dbReference>
<reference evidence="3" key="2">
    <citation type="submission" date="2025-08" db="UniProtKB">
        <authorList>
            <consortium name="Ensembl"/>
        </authorList>
    </citation>
    <scope>IDENTIFICATION</scope>
</reference>
<dbReference type="Ensembl" id="ENSTGET00000019047.1">
    <property type="protein sequence ID" value="ENSTGEP00000015923.1"/>
    <property type="gene ID" value="ENSTGEG00000012862.1"/>
</dbReference>
<dbReference type="GO" id="GO:0035861">
    <property type="term" value="C:site of double-strand break"/>
    <property type="evidence" value="ECO:0007669"/>
    <property type="project" value="TreeGrafter"/>
</dbReference>
<dbReference type="GO" id="GO:0033314">
    <property type="term" value="P:mitotic DNA replication checkpoint signaling"/>
    <property type="evidence" value="ECO:0007669"/>
    <property type="project" value="TreeGrafter"/>
</dbReference>
<dbReference type="PANTHER" id="PTHR12900">
    <property type="entry name" value="MITOTIC AND DNA DAMAGE CHECKPOINT PROTEIN HUS1"/>
    <property type="match status" value="1"/>
</dbReference>
<dbReference type="Gene3D" id="3.70.10.10">
    <property type="match status" value="1"/>
</dbReference>
<dbReference type="InterPro" id="IPR016580">
    <property type="entry name" value="HUS1"/>
</dbReference>
<dbReference type="GO" id="GO:0044778">
    <property type="term" value="P:meiotic DNA integrity checkpoint signaling"/>
    <property type="evidence" value="ECO:0007669"/>
    <property type="project" value="TreeGrafter"/>
</dbReference>
<organism evidence="3 4">
    <name type="scientific">Theropithecus gelada</name>
    <name type="common">Gelada baboon</name>
    <dbReference type="NCBI Taxonomy" id="9565"/>
    <lineage>
        <taxon>Eukaryota</taxon>
        <taxon>Metazoa</taxon>
        <taxon>Chordata</taxon>
        <taxon>Craniata</taxon>
        <taxon>Vertebrata</taxon>
        <taxon>Euteleostomi</taxon>
        <taxon>Mammalia</taxon>
        <taxon>Eutheria</taxon>
        <taxon>Euarchontoglires</taxon>
        <taxon>Primates</taxon>
        <taxon>Haplorrhini</taxon>
        <taxon>Catarrhini</taxon>
        <taxon>Cercopithecidae</taxon>
        <taxon>Cercopithecinae</taxon>
        <taxon>Theropithecus</taxon>
    </lineage>
</organism>
<evidence type="ECO:0000313" key="4">
    <source>
        <dbReference type="Proteomes" id="UP000694411"/>
    </source>
</evidence>
<dbReference type="PIRSF" id="PIRSF011312">
    <property type="entry name" value="Cell_cycle_HUS1"/>
    <property type="match status" value="1"/>
</dbReference>
<dbReference type="GO" id="GO:0031573">
    <property type="term" value="P:mitotic intra-S DNA damage checkpoint signaling"/>
    <property type="evidence" value="ECO:0007669"/>
    <property type="project" value="TreeGrafter"/>
</dbReference>
<dbReference type="GO" id="GO:0006289">
    <property type="term" value="P:nucleotide-excision repair"/>
    <property type="evidence" value="ECO:0007669"/>
    <property type="project" value="TreeGrafter"/>
</dbReference>
<dbReference type="GO" id="GO:0000724">
    <property type="term" value="P:double-strand break repair via homologous recombination"/>
    <property type="evidence" value="ECO:0007669"/>
    <property type="project" value="TreeGrafter"/>
</dbReference>
<accession>A0A8D2EYL7</accession>
<dbReference type="GO" id="GO:0000723">
    <property type="term" value="P:telomere maintenance"/>
    <property type="evidence" value="ECO:0007669"/>
    <property type="project" value="TreeGrafter"/>
</dbReference>
<dbReference type="InterPro" id="IPR007150">
    <property type="entry name" value="HUS1/Mec3"/>
</dbReference>
<dbReference type="Proteomes" id="UP000694411">
    <property type="component" value="Chromosome 4"/>
</dbReference>
<dbReference type="GO" id="GO:0030896">
    <property type="term" value="C:checkpoint clamp complex"/>
    <property type="evidence" value="ECO:0007669"/>
    <property type="project" value="InterPro"/>
</dbReference>
<evidence type="ECO:0000256" key="1">
    <source>
        <dbReference type="ARBA" id="ARBA00005563"/>
    </source>
</evidence>
<name>A0A8D2EYL7_THEGE</name>
<dbReference type="AlphaFoldDB" id="A0A8D2EYL7"/>
<evidence type="ECO:0000256" key="2">
    <source>
        <dbReference type="PIRNR" id="PIRNR011312"/>
    </source>
</evidence>
<evidence type="ECO:0000313" key="3">
    <source>
        <dbReference type="Ensembl" id="ENSTGEP00000015923.1"/>
    </source>
</evidence>
<reference evidence="3" key="3">
    <citation type="submission" date="2025-09" db="UniProtKB">
        <authorList>
            <consortium name="Ensembl"/>
        </authorList>
    </citation>
    <scope>IDENTIFICATION</scope>
</reference>
<protein>
    <recommendedName>
        <fullName evidence="2">Checkpoint protein</fullName>
    </recommendedName>
</protein>
<dbReference type="PANTHER" id="PTHR12900:SF3">
    <property type="entry name" value="CHECKPOINT PROTEIN HUS1B"/>
    <property type="match status" value="1"/>
</dbReference>
<reference evidence="3" key="1">
    <citation type="submission" date="2018-05" db="EMBL/GenBank/DDBJ databases">
        <title>Whole genome of Theropithecus gelada.</title>
        <authorList>
            <person name="Chiou K.L."/>
            <person name="Snyder-Mackler N."/>
        </authorList>
    </citation>
    <scope>NUCLEOTIDE SEQUENCE [LARGE SCALE GENOMIC DNA]</scope>
</reference>
<keyword evidence="4" id="KW-1185">Reference proteome</keyword>
<proteinExistence type="inferred from homology"/>
<sequence length="283" mass="31523">MKFRAKITGKGRLELFIHVSGTVARLAKVCVLRVRPDSLCFGPAGFRGLREAGLRCEAGLWCEVRRGAFQQFRMEGASEDLDEIHLELTAEHLSRAARSAAGASSLKLQLTHRRCPCLTVAVALASPLGRARSVVHDLPVQVLPRRAWRDCPPPSLRAADASIHLPRWKTLRSIVERMANVGDHVLVEANLRGRMTLSMETEVVSIKSYFKNLGNPPESAGVPPHRDPESMVQVRIDNRKLLQFLEGQQINPTMALCNIWDNSLLQLVLVQEDVSLQYFIPAL</sequence>
<dbReference type="GO" id="GO:0005730">
    <property type="term" value="C:nucleolus"/>
    <property type="evidence" value="ECO:0007669"/>
    <property type="project" value="InterPro"/>
</dbReference>